<feature type="compositionally biased region" description="Polar residues" evidence="1">
    <location>
        <begin position="1"/>
        <end position="11"/>
    </location>
</feature>
<evidence type="ECO:0000313" key="2">
    <source>
        <dbReference type="EMBL" id="GKU93261.1"/>
    </source>
</evidence>
<reference evidence="2 3" key="1">
    <citation type="journal article" date="2021" name="Commun. Biol.">
        <title>The genome of Shorea leprosula (Dipterocarpaceae) highlights the ecological relevance of drought in aseasonal tropical rainforests.</title>
        <authorList>
            <person name="Ng K.K.S."/>
            <person name="Kobayashi M.J."/>
            <person name="Fawcett J.A."/>
            <person name="Hatakeyama M."/>
            <person name="Paape T."/>
            <person name="Ng C.H."/>
            <person name="Ang C.C."/>
            <person name="Tnah L.H."/>
            <person name="Lee C.T."/>
            <person name="Nishiyama T."/>
            <person name="Sese J."/>
            <person name="O'Brien M.J."/>
            <person name="Copetti D."/>
            <person name="Mohd Noor M.I."/>
            <person name="Ong R.C."/>
            <person name="Putra M."/>
            <person name="Sireger I.Z."/>
            <person name="Indrioko S."/>
            <person name="Kosugi Y."/>
            <person name="Izuno A."/>
            <person name="Isagi Y."/>
            <person name="Lee S.L."/>
            <person name="Shimizu K.K."/>
        </authorList>
    </citation>
    <scope>NUCLEOTIDE SEQUENCE [LARGE SCALE GENOMIC DNA]</scope>
    <source>
        <strain evidence="2">214</strain>
    </source>
</reference>
<comment type="caution">
    <text evidence="2">The sequence shown here is derived from an EMBL/GenBank/DDBJ whole genome shotgun (WGS) entry which is preliminary data.</text>
</comment>
<evidence type="ECO:0000256" key="1">
    <source>
        <dbReference type="SAM" id="MobiDB-lite"/>
    </source>
</evidence>
<protein>
    <submittedName>
        <fullName evidence="2">Uncharacterized protein</fullName>
    </submittedName>
</protein>
<dbReference type="Proteomes" id="UP001054252">
    <property type="component" value="Unassembled WGS sequence"/>
</dbReference>
<dbReference type="EMBL" id="BPVZ01000007">
    <property type="protein sequence ID" value="GKU93261.1"/>
    <property type="molecule type" value="Genomic_DNA"/>
</dbReference>
<name>A0AAV5I6J9_9ROSI</name>
<proteinExistence type="predicted"/>
<gene>
    <name evidence="2" type="ORF">SLEP1_g6867</name>
</gene>
<evidence type="ECO:0000313" key="3">
    <source>
        <dbReference type="Proteomes" id="UP001054252"/>
    </source>
</evidence>
<keyword evidence="3" id="KW-1185">Reference proteome</keyword>
<sequence>MNPASKQQSWVHRNPAGSRWNPTRETQPGWVRQDLAGWVRRSHGIQPGGDPGQERKKGKKRDWVGEGS</sequence>
<organism evidence="2 3">
    <name type="scientific">Rubroshorea leprosula</name>
    <dbReference type="NCBI Taxonomy" id="152421"/>
    <lineage>
        <taxon>Eukaryota</taxon>
        <taxon>Viridiplantae</taxon>
        <taxon>Streptophyta</taxon>
        <taxon>Embryophyta</taxon>
        <taxon>Tracheophyta</taxon>
        <taxon>Spermatophyta</taxon>
        <taxon>Magnoliopsida</taxon>
        <taxon>eudicotyledons</taxon>
        <taxon>Gunneridae</taxon>
        <taxon>Pentapetalae</taxon>
        <taxon>rosids</taxon>
        <taxon>malvids</taxon>
        <taxon>Malvales</taxon>
        <taxon>Dipterocarpaceae</taxon>
        <taxon>Rubroshorea</taxon>
    </lineage>
</organism>
<dbReference type="AlphaFoldDB" id="A0AAV5I6J9"/>
<accession>A0AAV5I6J9</accession>
<feature type="region of interest" description="Disordered" evidence="1">
    <location>
        <begin position="1"/>
        <end position="68"/>
    </location>
</feature>